<keyword evidence="3" id="KW-1185">Reference proteome</keyword>
<protein>
    <recommendedName>
        <fullName evidence="1">Peptidoglycan binding-like domain-containing protein</fullName>
    </recommendedName>
</protein>
<accession>A0A229SQN4</accession>
<feature type="domain" description="Peptidoglycan binding-like" evidence="1">
    <location>
        <begin position="91"/>
        <end position="146"/>
    </location>
</feature>
<organism evidence="2 3">
    <name type="scientific">Amycolatopsis vastitatis</name>
    <dbReference type="NCBI Taxonomy" id="1905142"/>
    <lineage>
        <taxon>Bacteria</taxon>
        <taxon>Bacillati</taxon>
        <taxon>Actinomycetota</taxon>
        <taxon>Actinomycetes</taxon>
        <taxon>Pseudonocardiales</taxon>
        <taxon>Pseudonocardiaceae</taxon>
        <taxon>Amycolatopsis</taxon>
    </lineage>
</organism>
<gene>
    <name evidence="2" type="ORF">CF165_38535</name>
</gene>
<dbReference type="EMBL" id="NMUL01000047">
    <property type="protein sequence ID" value="OXM61377.1"/>
    <property type="molecule type" value="Genomic_DNA"/>
</dbReference>
<dbReference type="InterPro" id="IPR002477">
    <property type="entry name" value="Peptidoglycan-bd-like"/>
</dbReference>
<dbReference type="Pfam" id="PF01471">
    <property type="entry name" value="PG_binding_1"/>
    <property type="match status" value="2"/>
</dbReference>
<dbReference type="SUPFAM" id="SSF47090">
    <property type="entry name" value="PGBD-like"/>
    <property type="match status" value="2"/>
</dbReference>
<dbReference type="InterPro" id="IPR036366">
    <property type="entry name" value="PGBDSf"/>
</dbReference>
<evidence type="ECO:0000313" key="3">
    <source>
        <dbReference type="Proteomes" id="UP000215199"/>
    </source>
</evidence>
<proteinExistence type="predicted"/>
<dbReference type="AlphaFoldDB" id="A0A229SQN4"/>
<dbReference type="RefSeq" id="WP_093952535.1">
    <property type="nucleotide sequence ID" value="NZ_NMUL01000047.1"/>
</dbReference>
<reference evidence="3" key="1">
    <citation type="submission" date="2017-07" db="EMBL/GenBank/DDBJ databases">
        <title>Comparative genome mining reveals phylogenetic distribution patterns of secondary metabolites in Amycolatopsis.</title>
        <authorList>
            <person name="Adamek M."/>
            <person name="Alanjary M."/>
            <person name="Sales-Ortells H."/>
            <person name="Goodfellow M."/>
            <person name="Bull A.T."/>
            <person name="Kalinowski J."/>
            <person name="Ziemert N."/>
        </authorList>
    </citation>
    <scope>NUCLEOTIDE SEQUENCE [LARGE SCALE GENOMIC DNA]</scope>
    <source>
        <strain evidence="3">H5</strain>
    </source>
</reference>
<dbReference type="InterPro" id="IPR036365">
    <property type="entry name" value="PGBD-like_sf"/>
</dbReference>
<name>A0A229SQN4_9PSEU</name>
<dbReference type="Proteomes" id="UP000215199">
    <property type="component" value="Unassembled WGS sequence"/>
</dbReference>
<comment type="caution">
    <text evidence="2">The sequence shown here is derived from an EMBL/GenBank/DDBJ whole genome shotgun (WGS) entry which is preliminary data.</text>
</comment>
<evidence type="ECO:0000259" key="1">
    <source>
        <dbReference type="Pfam" id="PF01471"/>
    </source>
</evidence>
<sequence>MLPYHTLPGGIPGVERPGPNSIVELLQRVLQREGFYGGPVNGGFTAATVAAVRNFQAARGLTADGIVGPATWNALPAETLQGIPVIREGSSGGAVALLQRCLRRQGYDPGPINGVFGPETTAALKRYQQTGAPEIIVDGICGAQIWPLMG</sequence>
<feature type="domain" description="Peptidoglycan binding-like" evidence="1">
    <location>
        <begin position="22"/>
        <end position="75"/>
    </location>
</feature>
<evidence type="ECO:0000313" key="2">
    <source>
        <dbReference type="EMBL" id="OXM61377.1"/>
    </source>
</evidence>
<dbReference type="Gene3D" id="1.10.101.10">
    <property type="entry name" value="PGBD-like superfamily/PGBD"/>
    <property type="match status" value="2"/>
</dbReference>